<evidence type="ECO:0000256" key="1">
    <source>
        <dbReference type="SAM" id="Phobius"/>
    </source>
</evidence>
<keyword evidence="3" id="KW-1185">Reference proteome</keyword>
<evidence type="ECO:0008006" key="4">
    <source>
        <dbReference type="Google" id="ProtNLM"/>
    </source>
</evidence>
<organism evidence="2 3">
    <name type="scientific">Prorocentrum cordatum</name>
    <dbReference type="NCBI Taxonomy" id="2364126"/>
    <lineage>
        <taxon>Eukaryota</taxon>
        <taxon>Sar</taxon>
        <taxon>Alveolata</taxon>
        <taxon>Dinophyceae</taxon>
        <taxon>Prorocentrales</taxon>
        <taxon>Prorocentraceae</taxon>
        <taxon>Prorocentrum</taxon>
    </lineage>
</organism>
<gene>
    <name evidence="2" type="ORF">PCOR1329_LOCUS35744</name>
</gene>
<reference evidence="2" key="1">
    <citation type="submission" date="2023-10" db="EMBL/GenBank/DDBJ databases">
        <authorList>
            <person name="Chen Y."/>
            <person name="Shah S."/>
            <person name="Dougan E. K."/>
            <person name="Thang M."/>
            <person name="Chan C."/>
        </authorList>
    </citation>
    <scope>NUCLEOTIDE SEQUENCE [LARGE SCALE GENOMIC DNA]</scope>
</reference>
<name>A0ABN9T5D6_9DINO</name>
<comment type="caution">
    <text evidence="2">The sequence shown here is derived from an EMBL/GenBank/DDBJ whole genome shotgun (WGS) entry which is preliminary data.</text>
</comment>
<dbReference type="EMBL" id="CAUYUJ010014365">
    <property type="protein sequence ID" value="CAK0840263.1"/>
    <property type="molecule type" value="Genomic_DNA"/>
</dbReference>
<keyword evidence="1" id="KW-0472">Membrane</keyword>
<evidence type="ECO:0000313" key="2">
    <source>
        <dbReference type="EMBL" id="CAK0840263.1"/>
    </source>
</evidence>
<protein>
    <recommendedName>
        <fullName evidence="4">Autophagy-related protein 9</fullName>
    </recommendedName>
</protein>
<keyword evidence="1" id="KW-1133">Transmembrane helix</keyword>
<keyword evidence="1" id="KW-0812">Transmembrane</keyword>
<dbReference type="Proteomes" id="UP001189429">
    <property type="component" value="Unassembled WGS sequence"/>
</dbReference>
<evidence type="ECO:0000313" key="3">
    <source>
        <dbReference type="Proteomes" id="UP001189429"/>
    </source>
</evidence>
<feature type="transmembrane region" description="Helical" evidence="1">
    <location>
        <begin position="12"/>
        <end position="31"/>
    </location>
</feature>
<sequence length="142" mass="16268">MSQVTELALQKFTRAIVQSIANACSYVYFLYLLVDFLLYLNFLLLFLYPVLFDSCLDVCAGRPQSCSVRRSTTSSSTEYSSQRSWRTHWSSRSLRGSALTSWWWSPEGSTRIRACVPFHVISQMDVRSHIGRRGTSIAFGYL</sequence>
<proteinExistence type="predicted"/>
<accession>A0ABN9T5D6</accession>